<gene>
    <name evidence="7" type="ORF">QM524_16625</name>
</gene>
<feature type="domain" description="Chorismate-utilising enzyme C-terminal" evidence="6">
    <location>
        <begin position="149"/>
        <end position="405"/>
    </location>
</feature>
<evidence type="ECO:0000313" key="7">
    <source>
        <dbReference type="EMBL" id="MDI9860843.1"/>
    </source>
</evidence>
<evidence type="ECO:0000256" key="4">
    <source>
        <dbReference type="ARBA" id="ARBA00023235"/>
    </source>
</evidence>
<dbReference type="RefSeq" id="WP_283345430.1">
    <property type="nucleotide sequence ID" value="NZ_JASHIF010000014.1"/>
</dbReference>
<reference evidence="7 8" key="1">
    <citation type="submission" date="2023-05" db="EMBL/GenBank/DDBJ databases">
        <title>Novel species of genus Flectobacillus isolated from stream in China.</title>
        <authorList>
            <person name="Lu H."/>
        </authorList>
    </citation>
    <scope>NUCLEOTIDE SEQUENCE [LARGE SCALE GENOMIC DNA]</scope>
    <source>
        <strain evidence="7 8">KCTC 42575</strain>
    </source>
</reference>
<evidence type="ECO:0000313" key="8">
    <source>
        <dbReference type="Proteomes" id="UP001236507"/>
    </source>
</evidence>
<proteinExistence type="inferred from homology"/>
<dbReference type="EC" id="5.4.4.2" evidence="3"/>
<sequence length="414" mass="47220">MTPTSETHISTQVPQLEFFWKTAISEGLPVALWRLPKSTEKQLLIDLSGRTRQTKIDLEELPSGFAMSPFIGESLFLKGDLYYHFDQDNQLIENNIQPSSEQAQEFFRKVQLTYDEQHEDTHISSANFTVNYTKNFESPTESSLYNEITYAEMVSDAIDAIQRGDMQKVVLSRTKQITLPENFEVVEAFNKLCVAYPNAFVSLVYLPQEKALWLGATPETLISMDKEGIFRTMSLAGTQSAIGPNGEKYHPAEIRWASKEIEEQAFVSRYIIECFKKIRLREYYEVGPKTVQAGNLMHLRTDYSVNTHEVNFPQLGTVMIDLLHPTSAVCGMPKEPALRYIAENELHSREYYSGFLGPVNIHDESHLFVNLRTMKIQGNQATLFAGGGITEDSNPVKEWYETEMKSQTLLRVIL</sequence>
<dbReference type="PANTHER" id="PTHR42839:SF2">
    <property type="entry name" value="ISOCHORISMATE SYNTHASE ENTC"/>
    <property type="match status" value="1"/>
</dbReference>
<evidence type="ECO:0000256" key="3">
    <source>
        <dbReference type="ARBA" id="ARBA00012824"/>
    </source>
</evidence>
<keyword evidence="8" id="KW-1185">Reference proteome</keyword>
<dbReference type="Gene3D" id="3.60.120.10">
    <property type="entry name" value="Anthranilate synthase"/>
    <property type="match status" value="1"/>
</dbReference>
<keyword evidence="4" id="KW-0413">Isomerase</keyword>
<evidence type="ECO:0000256" key="5">
    <source>
        <dbReference type="ARBA" id="ARBA00041564"/>
    </source>
</evidence>
<dbReference type="EMBL" id="JASHIF010000014">
    <property type="protein sequence ID" value="MDI9860843.1"/>
    <property type="molecule type" value="Genomic_DNA"/>
</dbReference>
<evidence type="ECO:0000256" key="2">
    <source>
        <dbReference type="ARBA" id="ARBA00005297"/>
    </source>
</evidence>
<dbReference type="SUPFAM" id="SSF56322">
    <property type="entry name" value="ADC synthase"/>
    <property type="match status" value="1"/>
</dbReference>
<dbReference type="InterPro" id="IPR004561">
    <property type="entry name" value="IsoChor_synthase"/>
</dbReference>
<name>A0ABT6YB82_9BACT</name>
<comment type="similarity">
    <text evidence="2">Belongs to the isochorismate synthase family.</text>
</comment>
<dbReference type="PANTHER" id="PTHR42839">
    <property type="entry name" value="ISOCHORISMATE SYNTHASE ENTC"/>
    <property type="match status" value="1"/>
</dbReference>
<dbReference type="InterPro" id="IPR015890">
    <property type="entry name" value="Chorismate_C"/>
</dbReference>
<evidence type="ECO:0000256" key="1">
    <source>
        <dbReference type="ARBA" id="ARBA00000799"/>
    </source>
</evidence>
<evidence type="ECO:0000259" key="6">
    <source>
        <dbReference type="Pfam" id="PF00425"/>
    </source>
</evidence>
<dbReference type="NCBIfam" id="TIGR00543">
    <property type="entry name" value="isochor_syn"/>
    <property type="match status" value="1"/>
</dbReference>
<dbReference type="Proteomes" id="UP001236507">
    <property type="component" value="Unassembled WGS sequence"/>
</dbReference>
<accession>A0ABT6YB82</accession>
<dbReference type="Pfam" id="PF00425">
    <property type="entry name" value="Chorismate_bind"/>
    <property type="match status" value="1"/>
</dbReference>
<comment type="catalytic activity">
    <reaction evidence="1">
        <text>chorismate = isochorismate</text>
        <dbReference type="Rhea" id="RHEA:18985"/>
        <dbReference type="ChEBI" id="CHEBI:29748"/>
        <dbReference type="ChEBI" id="CHEBI:29780"/>
        <dbReference type="EC" id="5.4.4.2"/>
    </reaction>
</comment>
<protein>
    <recommendedName>
        <fullName evidence="3">isochorismate synthase</fullName>
        <ecNumber evidence="3">5.4.4.2</ecNumber>
    </recommendedName>
    <alternativeName>
        <fullName evidence="5">Isochorismate mutase</fullName>
    </alternativeName>
</protein>
<dbReference type="InterPro" id="IPR005801">
    <property type="entry name" value="ADC_synthase"/>
</dbReference>
<organism evidence="7 8">
    <name type="scientific">Flectobacillus roseus</name>
    <dbReference type="NCBI Taxonomy" id="502259"/>
    <lineage>
        <taxon>Bacteria</taxon>
        <taxon>Pseudomonadati</taxon>
        <taxon>Bacteroidota</taxon>
        <taxon>Cytophagia</taxon>
        <taxon>Cytophagales</taxon>
        <taxon>Flectobacillaceae</taxon>
        <taxon>Flectobacillus</taxon>
    </lineage>
</organism>
<comment type="caution">
    <text evidence="7">The sequence shown here is derived from an EMBL/GenBank/DDBJ whole genome shotgun (WGS) entry which is preliminary data.</text>
</comment>